<protein>
    <recommendedName>
        <fullName evidence="4">Serpin domain-containing protein</fullName>
    </recommendedName>
</protein>
<accession>A0A1D1WAA6</accession>
<evidence type="ECO:0000313" key="6">
    <source>
        <dbReference type="EMBL" id="GAV09993.1"/>
    </source>
</evidence>
<dbReference type="InterPro" id="IPR042178">
    <property type="entry name" value="Serpin_sf_1"/>
</dbReference>
<evidence type="ECO:0000313" key="7">
    <source>
        <dbReference type="Proteomes" id="UP000186922"/>
    </source>
</evidence>
<dbReference type="EMBL" id="BDGG01000098">
    <property type="protein sequence ID" value="GAV09993.1"/>
    <property type="molecule type" value="Genomic_DNA"/>
</dbReference>
<dbReference type="SMART" id="SM00093">
    <property type="entry name" value="SERPIN"/>
    <property type="match status" value="1"/>
</dbReference>
<sequence>MRFPTVVGLVVAALLVALFANAAPSGKGSSNKMAVGNPQESLNQFSIDFYKQITADASETTNAFFSPISIASALLLVYGGAKGDTANELASAVHLDQQNQEPAQLLDTFRKASIIFAPNPDLPYSLNLANRIFMDKSFKLKDSYKSLVQSKLNSSVGSLDFKNHAADARKDINQWVEKQTNGKIKNLATKDNTKEDTVMALVNAIYFKGKWSSVFDPRSTDKAPFKNLDGSTNQVPMMAEWAKHHGYHDNLDGSKNDLPPFHMVSKRYLSGPNDTDHVSMWVLLPKDVNGLPALEKALTGDKLGRAMKDAGRDRKINLQLPKFKLENLYDLKKSLNALGVQKMFNGGDLSGISDGPVKVSSAVHKTFVDVNEEGTEAAAATFMSLAGMSMAKELPPVEFFIDHPFMFAIRHDGSGTILFLGRVAKL</sequence>
<dbReference type="AlphaFoldDB" id="A0A1D1WAA6"/>
<dbReference type="SUPFAM" id="SSF56574">
    <property type="entry name" value="Serpins"/>
    <property type="match status" value="1"/>
</dbReference>
<gene>
    <name evidence="5" type="primary">RvY_19457-1</name>
    <name evidence="5" type="synonym">RvY_19457.1</name>
    <name evidence="6" type="synonym">RvY_19478-1</name>
    <name evidence="6" type="synonym">RvY_19478.1</name>
    <name evidence="5" type="ORF">RvY_19457</name>
    <name evidence="6" type="ORF">RvY_19478</name>
</gene>
<dbReference type="PANTHER" id="PTHR11461:SF211">
    <property type="entry name" value="GH10112P-RELATED"/>
    <property type="match status" value="1"/>
</dbReference>
<keyword evidence="7" id="KW-1185">Reference proteome</keyword>
<dbReference type="Proteomes" id="UP000186922">
    <property type="component" value="Unassembled WGS sequence"/>
</dbReference>
<dbReference type="GO" id="GO:0005615">
    <property type="term" value="C:extracellular space"/>
    <property type="evidence" value="ECO:0007669"/>
    <property type="project" value="InterPro"/>
</dbReference>
<dbReference type="PANTHER" id="PTHR11461">
    <property type="entry name" value="SERINE PROTEASE INHIBITOR, SERPIN"/>
    <property type="match status" value="1"/>
</dbReference>
<evidence type="ECO:0000256" key="2">
    <source>
        <dbReference type="RuleBase" id="RU000411"/>
    </source>
</evidence>
<dbReference type="InterPro" id="IPR023796">
    <property type="entry name" value="Serpin_dom"/>
</dbReference>
<feature type="signal peptide" evidence="3">
    <location>
        <begin position="1"/>
        <end position="22"/>
    </location>
</feature>
<feature type="chain" id="PRO_5010468004" description="Serpin domain-containing protein" evidence="3">
    <location>
        <begin position="23"/>
        <end position="426"/>
    </location>
</feature>
<evidence type="ECO:0000259" key="4">
    <source>
        <dbReference type="SMART" id="SM00093"/>
    </source>
</evidence>
<dbReference type="CDD" id="cd19590">
    <property type="entry name" value="serpin_thermopin-like"/>
    <property type="match status" value="1"/>
</dbReference>
<dbReference type="STRING" id="947166.A0A1D1WAA6"/>
<organism evidence="5 7">
    <name type="scientific">Ramazzottius varieornatus</name>
    <name type="common">Water bear</name>
    <name type="synonym">Tardigrade</name>
    <dbReference type="NCBI Taxonomy" id="947166"/>
    <lineage>
        <taxon>Eukaryota</taxon>
        <taxon>Metazoa</taxon>
        <taxon>Ecdysozoa</taxon>
        <taxon>Tardigrada</taxon>
        <taxon>Eutardigrada</taxon>
        <taxon>Parachela</taxon>
        <taxon>Hypsibioidea</taxon>
        <taxon>Ramazzottiidae</taxon>
        <taxon>Ramazzottius</taxon>
    </lineage>
</organism>
<dbReference type="GO" id="GO:0004867">
    <property type="term" value="F:serine-type endopeptidase inhibitor activity"/>
    <property type="evidence" value="ECO:0007669"/>
    <property type="project" value="InterPro"/>
</dbReference>
<dbReference type="InterPro" id="IPR042185">
    <property type="entry name" value="Serpin_sf_2"/>
</dbReference>
<reference evidence="5 7" key="1">
    <citation type="journal article" date="2016" name="Nat. Commun.">
        <title>Extremotolerant tardigrade genome and improved radiotolerance of human cultured cells by tardigrade-unique protein.</title>
        <authorList>
            <person name="Hashimoto T."/>
            <person name="Horikawa D.D."/>
            <person name="Saito Y."/>
            <person name="Kuwahara H."/>
            <person name="Kozuka-Hata H."/>
            <person name="Shin-I T."/>
            <person name="Minakuchi Y."/>
            <person name="Ohishi K."/>
            <person name="Motoyama A."/>
            <person name="Aizu T."/>
            <person name="Enomoto A."/>
            <person name="Kondo K."/>
            <person name="Tanaka S."/>
            <person name="Hara Y."/>
            <person name="Koshikawa S."/>
            <person name="Sagara H."/>
            <person name="Miura T."/>
            <person name="Yokobori S."/>
            <person name="Miyagawa K."/>
            <person name="Suzuki Y."/>
            <person name="Kubo T."/>
            <person name="Oyama M."/>
            <person name="Kohara Y."/>
            <person name="Fujiyama A."/>
            <person name="Arakawa K."/>
            <person name="Katayama T."/>
            <person name="Toyoda A."/>
            <person name="Kunieda T."/>
        </authorList>
    </citation>
    <scope>NUCLEOTIDE SEQUENCE [LARGE SCALE GENOMIC DNA]</scope>
    <source>
        <strain evidence="5 7">YOKOZUNA-1</strain>
    </source>
</reference>
<dbReference type="Gene3D" id="2.30.39.10">
    <property type="entry name" value="Alpha-1-antitrypsin, domain 1"/>
    <property type="match status" value="1"/>
</dbReference>
<evidence type="ECO:0000313" key="5">
    <source>
        <dbReference type="EMBL" id="GAV09973.1"/>
    </source>
</evidence>
<comment type="similarity">
    <text evidence="1 2">Belongs to the serpin family.</text>
</comment>
<feature type="domain" description="Serpin" evidence="4">
    <location>
        <begin position="47"/>
        <end position="426"/>
    </location>
</feature>
<comment type="caution">
    <text evidence="5">The sequence shown here is derived from an EMBL/GenBank/DDBJ whole genome shotgun (WGS) entry which is preliminary data.</text>
</comment>
<name>A0A1D1WAA6_RAMVA</name>
<dbReference type="OrthoDB" id="671595at2759"/>
<dbReference type="InterPro" id="IPR000215">
    <property type="entry name" value="Serpin_fam"/>
</dbReference>
<dbReference type="InterPro" id="IPR036186">
    <property type="entry name" value="Serpin_sf"/>
</dbReference>
<evidence type="ECO:0000256" key="1">
    <source>
        <dbReference type="ARBA" id="ARBA00009500"/>
    </source>
</evidence>
<dbReference type="Pfam" id="PF00079">
    <property type="entry name" value="Serpin"/>
    <property type="match status" value="1"/>
</dbReference>
<dbReference type="Gene3D" id="3.30.497.10">
    <property type="entry name" value="Antithrombin, subunit I, domain 2"/>
    <property type="match status" value="1"/>
</dbReference>
<dbReference type="InterPro" id="IPR023795">
    <property type="entry name" value="Serpin_CS"/>
</dbReference>
<evidence type="ECO:0000256" key="3">
    <source>
        <dbReference type="SAM" id="SignalP"/>
    </source>
</evidence>
<dbReference type="EMBL" id="BDGG01000087">
    <property type="protein sequence ID" value="GAV09973.1"/>
    <property type="molecule type" value="Genomic_DNA"/>
</dbReference>
<proteinExistence type="inferred from homology"/>
<keyword evidence="3" id="KW-0732">Signal</keyword>
<dbReference type="PROSITE" id="PS00284">
    <property type="entry name" value="SERPIN"/>
    <property type="match status" value="1"/>
</dbReference>